<dbReference type="PANTHER" id="PTHR44688:SF16">
    <property type="entry name" value="DNA-BINDING TRANSCRIPTIONAL ACTIVATOR DEVR_DOSR"/>
    <property type="match status" value="1"/>
</dbReference>
<dbReference type="SUPFAM" id="SSF46894">
    <property type="entry name" value="C-terminal effector domain of the bipartite response regulators"/>
    <property type="match status" value="1"/>
</dbReference>
<dbReference type="Gene3D" id="1.10.10.10">
    <property type="entry name" value="Winged helix-like DNA-binding domain superfamily/Winged helix DNA-binding domain"/>
    <property type="match status" value="1"/>
</dbReference>
<comment type="caution">
    <text evidence="5">The sequence shown here is derived from an EMBL/GenBank/DDBJ whole genome shotgun (WGS) entry which is preliminary data.</text>
</comment>
<dbReference type="Proteomes" id="UP001595956">
    <property type="component" value="Unassembled WGS sequence"/>
</dbReference>
<dbReference type="PRINTS" id="PR00038">
    <property type="entry name" value="HTHLUXR"/>
</dbReference>
<protein>
    <submittedName>
        <fullName evidence="5">LuxR C-terminal-related transcriptional regulator</fullName>
    </submittedName>
</protein>
<dbReference type="InterPro" id="IPR059106">
    <property type="entry name" value="WHD_MalT"/>
</dbReference>
<dbReference type="EMBL" id="JBHSMD010000006">
    <property type="protein sequence ID" value="MFC5494831.1"/>
    <property type="molecule type" value="Genomic_DNA"/>
</dbReference>
<keyword evidence="2" id="KW-0238">DNA-binding</keyword>
<sequence length="877" mass="94979">MRQGGRAPSGSPGTRLASPFFRSKFRVPTVPDHYVPRDRLVDLLDDLADYAVTALVAPAGAGKTALASDWVRRGRRPSAWLALDESDRDPAQLWTALMAALDTLSPGVGDRATALVPGAMVPGAVELDDVGRVLADDLELVDAPPSVLVVDDVHCLDEDAGAQAALASFVEHKPDWLHVLLLSRRRLPLPVERLRAAGVLADVEFDMLRFREDEAMAMLSALCPDAPAEMLPTLAGRADGWAAALQLTALSIRSQRGRQLAESSPTAASDPSDRLVDEYVWREVLRTERRELISLLLAIAVVDRVNYGLAEALTARQDAGDLLEEARARGLFVTSLDAGGWFEVHGLVRDMLLAELERRSPQTLREQHTRAARWFESMGDGPAAVEHWLAAGDAPAALRLLSEIALLLSESGRSATIARVLDAIPADVSSADSESLVRYAWCRLFVDRAGFLDALAAARTADDSRLLVLRSAERFLAGDWAGSEALARQALDELGDQVWQDPVGRAAWSLVAHGLALDESWNDSGRLVGEARVAVSNDAGRRVAFEGTRALGLALSGHPLDELRSAAGVRHIVDATALATLRTELGLADAIVAREVGDHDRAEQSLSQLAAQHTYPFSFVPLLAQLELVEMRLGDGRHADAAAAFAEAVAICAEQFGGPIARLGRVGVLVHLAADDLEAADQWARRVDDPFWGPWCRAKVELARGRNAEAGDLLAQALPRCPRHHVVHDLVLAQTVAAESREAAAKYVAVAVELAAEHGMLQSVAAEGATVLELVELTAWAVSDGWMDRLRRLLVSSWEAQVPRTGLVEDLTERERDVLRLLPSRLSLREIAAELFVSQNTLKFHLRVIYRKLGVNSRAEAVDTARQLRLLPRTAAG</sequence>
<dbReference type="InterPro" id="IPR000792">
    <property type="entry name" value="Tscrpt_reg_LuxR_C"/>
</dbReference>
<name>A0ABW0N472_9ACTN</name>
<keyword evidence="3" id="KW-0804">Transcription</keyword>
<evidence type="ECO:0000256" key="2">
    <source>
        <dbReference type="ARBA" id="ARBA00023125"/>
    </source>
</evidence>
<evidence type="ECO:0000259" key="4">
    <source>
        <dbReference type="PROSITE" id="PS50043"/>
    </source>
</evidence>
<organism evidence="5 6">
    <name type="scientific">Nocardioides caricicola</name>
    <dbReference type="NCBI Taxonomy" id="634770"/>
    <lineage>
        <taxon>Bacteria</taxon>
        <taxon>Bacillati</taxon>
        <taxon>Actinomycetota</taxon>
        <taxon>Actinomycetes</taxon>
        <taxon>Propionibacteriales</taxon>
        <taxon>Nocardioidaceae</taxon>
        <taxon>Nocardioides</taxon>
    </lineage>
</organism>
<evidence type="ECO:0000256" key="1">
    <source>
        <dbReference type="ARBA" id="ARBA00023015"/>
    </source>
</evidence>
<keyword evidence="6" id="KW-1185">Reference proteome</keyword>
<dbReference type="SUPFAM" id="SSF52540">
    <property type="entry name" value="P-loop containing nucleoside triphosphate hydrolases"/>
    <property type="match status" value="1"/>
</dbReference>
<feature type="domain" description="HTH luxR-type" evidence="4">
    <location>
        <begin position="804"/>
        <end position="869"/>
    </location>
</feature>
<dbReference type="RefSeq" id="WP_345175821.1">
    <property type="nucleotide sequence ID" value="NZ_BAABFQ010000005.1"/>
</dbReference>
<accession>A0ABW0N472</accession>
<dbReference type="PROSITE" id="PS50043">
    <property type="entry name" value="HTH_LUXR_2"/>
    <property type="match status" value="1"/>
</dbReference>
<evidence type="ECO:0000313" key="5">
    <source>
        <dbReference type="EMBL" id="MFC5494831.1"/>
    </source>
</evidence>
<gene>
    <name evidence="5" type="ORF">ACFPKY_17100</name>
</gene>
<dbReference type="PANTHER" id="PTHR44688">
    <property type="entry name" value="DNA-BINDING TRANSCRIPTIONAL ACTIVATOR DEVR_DOSR"/>
    <property type="match status" value="1"/>
</dbReference>
<evidence type="ECO:0000256" key="3">
    <source>
        <dbReference type="ARBA" id="ARBA00023163"/>
    </source>
</evidence>
<dbReference type="Pfam" id="PF25873">
    <property type="entry name" value="WHD_MalT"/>
    <property type="match status" value="1"/>
</dbReference>
<dbReference type="Gene3D" id="3.40.50.300">
    <property type="entry name" value="P-loop containing nucleotide triphosphate hydrolases"/>
    <property type="match status" value="1"/>
</dbReference>
<dbReference type="SMART" id="SM00421">
    <property type="entry name" value="HTH_LUXR"/>
    <property type="match status" value="1"/>
</dbReference>
<keyword evidence="1" id="KW-0805">Transcription regulation</keyword>
<evidence type="ECO:0000313" key="6">
    <source>
        <dbReference type="Proteomes" id="UP001595956"/>
    </source>
</evidence>
<dbReference type="InterPro" id="IPR036388">
    <property type="entry name" value="WH-like_DNA-bd_sf"/>
</dbReference>
<dbReference type="CDD" id="cd06170">
    <property type="entry name" value="LuxR_C_like"/>
    <property type="match status" value="1"/>
</dbReference>
<dbReference type="Pfam" id="PF00196">
    <property type="entry name" value="GerE"/>
    <property type="match status" value="1"/>
</dbReference>
<dbReference type="InterPro" id="IPR016032">
    <property type="entry name" value="Sig_transdc_resp-reg_C-effctor"/>
</dbReference>
<proteinExistence type="predicted"/>
<reference evidence="6" key="1">
    <citation type="journal article" date="2019" name="Int. J. Syst. Evol. Microbiol.">
        <title>The Global Catalogue of Microorganisms (GCM) 10K type strain sequencing project: providing services to taxonomists for standard genome sequencing and annotation.</title>
        <authorList>
            <consortium name="The Broad Institute Genomics Platform"/>
            <consortium name="The Broad Institute Genome Sequencing Center for Infectious Disease"/>
            <person name="Wu L."/>
            <person name="Ma J."/>
        </authorList>
    </citation>
    <scope>NUCLEOTIDE SEQUENCE [LARGE SCALE GENOMIC DNA]</scope>
    <source>
        <strain evidence="6">KACC 13778</strain>
    </source>
</reference>
<dbReference type="InterPro" id="IPR027417">
    <property type="entry name" value="P-loop_NTPase"/>
</dbReference>